<gene>
    <name evidence="1" type="ORF">AMS68_006318</name>
</gene>
<dbReference type="EMBL" id="CP051142">
    <property type="protein sequence ID" value="QIX00801.1"/>
    <property type="molecule type" value="Genomic_DNA"/>
</dbReference>
<protein>
    <submittedName>
        <fullName evidence="1">Uncharacterized protein</fullName>
    </submittedName>
</protein>
<organism evidence="1 2">
    <name type="scientific">Peltaster fructicola</name>
    <dbReference type="NCBI Taxonomy" id="286661"/>
    <lineage>
        <taxon>Eukaryota</taxon>
        <taxon>Fungi</taxon>
        <taxon>Dikarya</taxon>
        <taxon>Ascomycota</taxon>
        <taxon>Pezizomycotina</taxon>
        <taxon>Dothideomycetes</taxon>
        <taxon>Dothideomycetes incertae sedis</taxon>
        <taxon>Peltaster</taxon>
    </lineage>
</organism>
<name>A0A6H0Y1L5_9PEZI</name>
<keyword evidence="2" id="KW-1185">Reference proteome</keyword>
<dbReference type="AlphaFoldDB" id="A0A6H0Y1L5"/>
<reference evidence="1 2" key="1">
    <citation type="journal article" date="2016" name="Sci. Rep.">
        <title>Peltaster fructicola genome reveals evolution from an invasive phytopathogen to an ectophytic parasite.</title>
        <authorList>
            <person name="Xu C."/>
            <person name="Chen H."/>
            <person name="Gleason M.L."/>
            <person name="Xu J.R."/>
            <person name="Liu H."/>
            <person name="Zhang R."/>
            <person name="Sun G."/>
        </authorList>
    </citation>
    <scope>NUCLEOTIDE SEQUENCE [LARGE SCALE GENOMIC DNA]</scope>
    <source>
        <strain evidence="1 2">LNHT1506</strain>
    </source>
</reference>
<proteinExistence type="predicted"/>
<accession>A0A6H0Y1L5</accession>
<evidence type="ECO:0000313" key="2">
    <source>
        <dbReference type="Proteomes" id="UP000503462"/>
    </source>
</evidence>
<sequence>MTGTIIVAADGLPCRVLSGMHNSELSKMSVVLYRQCEQFSINLSDILETPLHEDLQAILRATPERTMFKRWHLACSRVIAECLPTMQTLSKGDSSWKTVHDLLHTKAHALQLTGLAGKVTIASSSLGRVAAYYMQPVSLQDLETTITTLPRYASSDVLLRDQAEAPPKMASLVHRPEDILYFRSFDRDTTDADTGELDNLSRRCVEGWIKAERTTRASPAATDDSFAVLGLVVEGDLAAGVLVSQRF</sequence>
<dbReference type="Proteomes" id="UP000503462">
    <property type="component" value="Chromosome 4"/>
</dbReference>
<evidence type="ECO:0000313" key="1">
    <source>
        <dbReference type="EMBL" id="QIX00801.1"/>
    </source>
</evidence>